<protein>
    <submittedName>
        <fullName evidence="1">Uu.00g006390.m01.CDS01</fullName>
    </submittedName>
</protein>
<reference evidence="1" key="1">
    <citation type="submission" date="2023-10" db="EMBL/GenBank/DDBJ databases">
        <authorList>
            <person name="Hackl T."/>
        </authorList>
    </citation>
    <scope>NUCLEOTIDE SEQUENCE</scope>
</reference>
<proteinExistence type="predicted"/>
<dbReference type="AlphaFoldDB" id="A0AAI8YGK7"/>
<keyword evidence="2" id="KW-1185">Reference proteome</keyword>
<accession>A0AAI8YGK7</accession>
<evidence type="ECO:0000313" key="2">
    <source>
        <dbReference type="Proteomes" id="UP001295740"/>
    </source>
</evidence>
<dbReference type="Proteomes" id="UP001295740">
    <property type="component" value="Unassembled WGS sequence"/>
</dbReference>
<sequence length="218" mass="24813">MSYPGKNALGWDKFRVRDDPYKPVYEAWEIVSVRPTTELRSFKRILGVNLSSEYRVLDDGYTGVRAAPSYSQAELENMVAANQQAYETATPELLSIAKRSSYAQDLANRVFDLPGPLPSKVGQLLDHRLVATNKCPYAGREWKIAALPAMEDWMTDEAPRAKGWSLFKRSGVSQEYPVHKWLIVLRGQETKTSQGFEAFDMHSNPWLKMDVMDNDAQY</sequence>
<comment type="caution">
    <text evidence="1">The sequence shown here is derived from an EMBL/GenBank/DDBJ whole genome shotgun (WGS) entry which is preliminary data.</text>
</comment>
<gene>
    <name evidence="1" type="ORF">KHLLAP_LOCUS6977</name>
</gene>
<name>A0AAI8YGK7_9PEZI</name>
<dbReference type="EMBL" id="CAUWAG010000008">
    <property type="protein sequence ID" value="CAJ2506509.1"/>
    <property type="molecule type" value="Genomic_DNA"/>
</dbReference>
<evidence type="ECO:0000313" key="1">
    <source>
        <dbReference type="EMBL" id="CAJ2506509.1"/>
    </source>
</evidence>
<organism evidence="1 2">
    <name type="scientific">Anthostomella pinea</name>
    <dbReference type="NCBI Taxonomy" id="933095"/>
    <lineage>
        <taxon>Eukaryota</taxon>
        <taxon>Fungi</taxon>
        <taxon>Dikarya</taxon>
        <taxon>Ascomycota</taxon>
        <taxon>Pezizomycotina</taxon>
        <taxon>Sordariomycetes</taxon>
        <taxon>Xylariomycetidae</taxon>
        <taxon>Xylariales</taxon>
        <taxon>Xylariaceae</taxon>
        <taxon>Anthostomella</taxon>
    </lineage>
</organism>